<keyword evidence="6" id="KW-0436">Ligase</keyword>
<evidence type="ECO:0000256" key="18">
    <source>
        <dbReference type="ARBA" id="ARBA00048208"/>
    </source>
</evidence>
<feature type="domain" description="ATP-grasp" evidence="22">
    <location>
        <begin position="135"/>
        <end position="333"/>
    </location>
</feature>
<evidence type="ECO:0000256" key="2">
    <source>
        <dbReference type="ARBA" id="ARBA00004305"/>
    </source>
</evidence>
<dbReference type="InterPro" id="IPR001882">
    <property type="entry name" value="Biotin_BS"/>
</dbReference>
<dbReference type="GO" id="GO:0046872">
    <property type="term" value="F:metal ion binding"/>
    <property type="evidence" value="ECO:0007669"/>
    <property type="project" value="UniProtKB-KW"/>
</dbReference>
<dbReference type="InterPro" id="IPR005482">
    <property type="entry name" value="Biotin_COase_C"/>
</dbReference>
<dbReference type="InterPro" id="IPR011053">
    <property type="entry name" value="Single_hybrid_motif"/>
</dbReference>
<dbReference type="Pfam" id="PF02785">
    <property type="entry name" value="Biotin_carb_C"/>
    <property type="match status" value="1"/>
</dbReference>
<comment type="catalytic activity">
    <reaction evidence="18">
        <text>butanoyl-CoA + hydrogencarbonate + ATP = (2S)-ethylmalonyl-CoA + ADP + phosphate + H(+)</text>
        <dbReference type="Rhea" id="RHEA:59520"/>
        <dbReference type="ChEBI" id="CHEBI:15378"/>
        <dbReference type="ChEBI" id="CHEBI:17544"/>
        <dbReference type="ChEBI" id="CHEBI:30616"/>
        <dbReference type="ChEBI" id="CHEBI:43474"/>
        <dbReference type="ChEBI" id="CHEBI:57371"/>
        <dbReference type="ChEBI" id="CHEBI:60909"/>
        <dbReference type="ChEBI" id="CHEBI:456216"/>
    </reaction>
    <physiologicalReaction direction="left-to-right" evidence="18">
        <dbReference type="Rhea" id="RHEA:59521"/>
    </physiologicalReaction>
</comment>
<dbReference type="GO" id="GO:0005759">
    <property type="term" value="C:mitochondrial matrix"/>
    <property type="evidence" value="ECO:0007669"/>
    <property type="project" value="UniProtKB-SubCell"/>
</dbReference>
<dbReference type="GO" id="GO:0004658">
    <property type="term" value="F:propionyl-CoA carboxylase activity"/>
    <property type="evidence" value="ECO:0007669"/>
    <property type="project" value="UniProtKB-EC"/>
</dbReference>
<dbReference type="InterPro" id="IPR000089">
    <property type="entry name" value="Biotin_lipoyl"/>
</dbReference>
<dbReference type="InterPro" id="IPR041265">
    <property type="entry name" value="PCC_BT"/>
</dbReference>
<dbReference type="PANTHER" id="PTHR18866">
    <property type="entry name" value="CARBOXYLASE:PYRUVATE/ACETYL-COA/PROPIONYL-COA CARBOXYLASE"/>
    <property type="match status" value="1"/>
</dbReference>
<dbReference type="Proteomes" id="UP000472264">
    <property type="component" value="Chromosome 15"/>
</dbReference>
<reference evidence="24" key="2">
    <citation type="submission" date="2025-08" db="UniProtKB">
        <authorList>
            <consortium name="Ensembl"/>
        </authorList>
    </citation>
    <scope>IDENTIFICATION</scope>
</reference>
<reference evidence="24" key="3">
    <citation type="submission" date="2025-09" db="UniProtKB">
        <authorList>
            <consortium name="Ensembl"/>
        </authorList>
    </citation>
    <scope>IDENTIFICATION</scope>
</reference>
<evidence type="ECO:0000259" key="23">
    <source>
        <dbReference type="PROSITE" id="PS50979"/>
    </source>
</evidence>
<evidence type="ECO:0000256" key="16">
    <source>
        <dbReference type="ARBA" id="ARBA00023267"/>
    </source>
</evidence>
<evidence type="ECO:0000256" key="19">
    <source>
        <dbReference type="ARBA" id="ARBA00049495"/>
    </source>
</evidence>
<dbReference type="PROSITE" id="PS50979">
    <property type="entry name" value="BC"/>
    <property type="match status" value="1"/>
</dbReference>
<keyword evidence="12" id="KW-0442">Lipid degradation</keyword>
<dbReference type="FunFam" id="2.40.50.100:FF:000029">
    <property type="entry name" value="propionyl-CoA carboxylase alpha chain, mitochondrial"/>
    <property type="match status" value="1"/>
</dbReference>
<keyword evidence="11" id="KW-0809">Transit peptide</keyword>
<feature type="domain" description="Biotin carboxylation" evidence="23">
    <location>
        <begin position="42"/>
        <end position="466"/>
    </location>
</feature>
<evidence type="ECO:0000256" key="14">
    <source>
        <dbReference type="ARBA" id="ARBA00023128"/>
    </source>
</evidence>
<keyword evidence="10" id="KW-0460">Magnesium</keyword>
<name>A0A665VHE6_ECHNA</name>
<dbReference type="FunFam" id="3.30.1490.20:FF:000003">
    <property type="entry name" value="acetyl-CoA carboxylase isoform X1"/>
    <property type="match status" value="1"/>
</dbReference>
<reference evidence="24" key="1">
    <citation type="submission" date="2021-04" db="EMBL/GenBank/DDBJ databases">
        <authorList>
            <consortium name="Wellcome Sanger Institute Data Sharing"/>
        </authorList>
    </citation>
    <scope>NUCLEOTIDE SEQUENCE [LARGE SCALE GENOMIC DNA]</scope>
</reference>
<evidence type="ECO:0000256" key="4">
    <source>
        <dbReference type="ARBA" id="ARBA00013050"/>
    </source>
</evidence>
<keyword evidence="8 20" id="KW-0547">Nucleotide-binding</keyword>
<evidence type="ECO:0000313" key="25">
    <source>
        <dbReference type="Proteomes" id="UP000472264"/>
    </source>
</evidence>
<dbReference type="InterPro" id="IPR011761">
    <property type="entry name" value="ATP-grasp"/>
</dbReference>
<dbReference type="SUPFAM" id="SSF56059">
    <property type="entry name" value="Glutathione synthetase ATP-binding domain-like"/>
    <property type="match status" value="1"/>
</dbReference>
<dbReference type="InterPro" id="IPR005479">
    <property type="entry name" value="CPAse_ATP-bd"/>
</dbReference>
<comment type="subcellular location">
    <subcellularLocation>
        <location evidence="2">Mitochondrion matrix</location>
    </subcellularLocation>
</comment>
<keyword evidence="13" id="KW-0443">Lipid metabolism</keyword>
<evidence type="ECO:0000256" key="1">
    <source>
        <dbReference type="ARBA" id="ARBA00001953"/>
    </source>
</evidence>
<dbReference type="Pfam" id="PF00289">
    <property type="entry name" value="Biotin_carb_N"/>
    <property type="match status" value="1"/>
</dbReference>
<keyword evidence="16" id="KW-0092">Biotin</keyword>
<dbReference type="PROSITE" id="PS50968">
    <property type="entry name" value="BIOTINYL_LIPOYL"/>
    <property type="match status" value="1"/>
</dbReference>
<evidence type="ECO:0000256" key="12">
    <source>
        <dbReference type="ARBA" id="ARBA00022963"/>
    </source>
</evidence>
<dbReference type="GO" id="GO:0005524">
    <property type="term" value="F:ATP binding"/>
    <property type="evidence" value="ECO:0007669"/>
    <property type="project" value="UniProtKB-UniRule"/>
</dbReference>
<evidence type="ECO:0000256" key="20">
    <source>
        <dbReference type="PROSITE-ProRule" id="PRU00409"/>
    </source>
</evidence>
<evidence type="ECO:0000256" key="8">
    <source>
        <dbReference type="ARBA" id="ARBA00022741"/>
    </source>
</evidence>
<protein>
    <recommendedName>
        <fullName evidence="5">Propionyl-CoA carboxylase alpha chain, mitochondrial</fullName>
        <ecNumber evidence="4">6.4.1.3</ecNumber>
    </recommendedName>
    <alternativeName>
        <fullName evidence="17">Propanoyl-CoA:carbon dioxide ligase subunit alpha</fullName>
    </alternativeName>
</protein>
<dbReference type="Pfam" id="PF18140">
    <property type="entry name" value="PCC_BT"/>
    <property type="match status" value="1"/>
</dbReference>
<dbReference type="EC" id="6.4.1.3" evidence="4"/>
<dbReference type="PROSITE" id="PS00867">
    <property type="entry name" value="CPSASE_2"/>
    <property type="match status" value="1"/>
</dbReference>
<keyword evidence="7" id="KW-0479">Metal-binding</keyword>
<dbReference type="CDD" id="cd06850">
    <property type="entry name" value="biotinyl_domain"/>
    <property type="match status" value="1"/>
</dbReference>
<evidence type="ECO:0000256" key="15">
    <source>
        <dbReference type="ARBA" id="ARBA00023211"/>
    </source>
</evidence>
<keyword evidence="25" id="KW-1185">Reference proteome</keyword>
<accession>A0A665VHE6</accession>
<keyword evidence="14" id="KW-0496">Mitochondrion</keyword>
<dbReference type="AlphaFoldDB" id="A0A665VHE6"/>
<dbReference type="PANTHER" id="PTHR18866:SF33">
    <property type="entry name" value="METHYLCROTONOYL-COA CARBOXYLASE SUBUNIT ALPHA, MITOCHONDRIAL-RELATED"/>
    <property type="match status" value="1"/>
</dbReference>
<proteinExistence type="predicted"/>
<dbReference type="Pfam" id="PF00364">
    <property type="entry name" value="Biotin_lipoyl"/>
    <property type="match status" value="1"/>
</dbReference>
<dbReference type="Gene3D" id="3.30.470.20">
    <property type="entry name" value="ATP-grasp fold, B domain"/>
    <property type="match status" value="2"/>
</dbReference>
<dbReference type="Pfam" id="PF02786">
    <property type="entry name" value="CPSase_L_D2"/>
    <property type="match status" value="1"/>
</dbReference>
<feature type="domain" description="Lipoyl-binding" evidence="21">
    <location>
        <begin position="603"/>
        <end position="678"/>
    </location>
</feature>
<comment type="pathway">
    <text evidence="3">Metabolic intermediate metabolism; propanoyl-CoA degradation; succinyl-CoA from propanoyl-CoA: step 1/3.</text>
</comment>
<evidence type="ECO:0000256" key="7">
    <source>
        <dbReference type="ARBA" id="ARBA00022723"/>
    </source>
</evidence>
<organism evidence="24 25">
    <name type="scientific">Echeneis naucrates</name>
    <name type="common">Live sharksucker</name>
    <dbReference type="NCBI Taxonomy" id="173247"/>
    <lineage>
        <taxon>Eukaryota</taxon>
        <taxon>Metazoa</taxon>
        <taxon>Chordata</taxon>
        <taxon>Craniata</taxon>
        <taxon>Vertebrata</taxon>
        <taxon>Euteleostomi</taxon>
        <taxon>Actinopterygii</taxon>
        <taxon>Neopterygii</taxon>
        <taxon>Teleostei</taxon>
        <taxon>Neoteleostei</taxon>
        <taxon>Acanthomorphata</taxon>
        <taxon>Carangaria</taxon>
        <taxon>Carangiformes</taxon>
        <taxon>Echeneidae</taxon>
        <taxon>Echeneis</taxon>
    </lineage>
</organism>
<dbReference type="Gene3D" id="3.30.700.30">
    <property type="match status" value="1"/>
</dbReference>
<evidence type="ECO:0000259" key="21">
    <source>
        <dbReference type="PROSITE" id="PS50968"/>
    </source>
</evidence>
<dbReference type="UniPathway" id="UPA00945">
    <property type="reaction ID" value="UER00908"/>
</dbReference>
<comment type="cofactor">
    <cofactor evidence="1">
        <name>biotin</name>
        <dbReference type="ChEBI" id="CHEBI:57586"/>
    </cofactor>
</comment>
<evidence type="ECO:0000259" key="22">
    <source>
        <dbReference type="PROSITE" id="PS50975"/>
    </source>
</evidence>
<dbReference type="FunFam" id="3.40.50.20:FF:000010">
    <property type="entry name" value="Propionyl-CoA carboxylase subunit alpha"/>
    <property type="match status" value="1"/>
</dbReference>
<dbReference type="Ensembl" id="ENSENLT00000032036.1">
    <property type="protein sequence ID" value="ENSENLP00000031133.1"/>
    <property type="gene ID" value="ENSENLG00000009723.1"/>
</dbReference>
<keyword evidence="15" id="KW-0464">Manganese</keyword>
<dbReference type="InterPro" id="IPR016185">
    <property type="entry name" value="PreATP-grasp_dom_sf"/>
</dbReference>
<gene>
    <name evidence="24" type="primary">pcca</name>
</gene>
<evidence type="ECO:0000256" key="5">
    <source>
        <dbReference type="ARBA" id="ARBA00018058"/>
    </source>
</evidence>
<comment type="catalytic activity">
    <reaction evidence="19">
        <text>propanoyl-CoA + hydrogencarbonate + ATP = (S)-methylmalonyl-CoA + ADP + phosphate + H(+)</text>
        <dbReference type="Rhea" id="RHEA:23720"/>
        <dbReference type="ChEBI" id="CHEBI:15378"/>
        <dbReference type="ChEBI" id="CHEBI:17544"/>
        <dbReference type="ChEBI" id="CHEBI:30616"/>
        <dbReference type="ChEBI" id="CHEBI:43474"/>
        <dbReference type="ChEBI" id="CHEBI:57327"/>
        <dbReference type="ChEBI" id="CHEBI:57392"/>
        <dbReference type="ChEBI" id="CHEBI:456216"/>
        <dbReference type="EC" id="6.4.1.3"/>
    </reaction>
    <physiologicalReaction direction="left-to-right" evidence="19">
        <dbReference type="Rhea" id="RHEA:23721"/>
    </physiologicalReaction>
</comment>
<dbReference type="InterPro" id="IPR011054">
    <property type="entry name" value="Rudment_hybrid_motif"/>
</dbReference>
<dbReference type="InterPro" id="IPR005481">
    <property type="entry name" value="BC-like_N"/>
</dbReference>
<evidence type="ECO:0000256" key="17">
    <source>
        <dbReference type="ARBA" id="ARBA00031557"/>
    </source>
</evidence>
<dbReference type="SUPFAM" id="SSF51246">
    <property type="entry name" value="Rudiment single hybrid motif"/>
    <property type="match status" value="1"/>
</dbReference>
<evidence type="ECO:0000256" key="10">
    <source>
        <dbReference type="ARBA" id="ARBA00022842"/>
    </source>
</evidence>
<evidence type="ECO:0000256" key="6">
    <source>
        <dbReference type="ARBA" id="ARBA00022598"/>
    </source>
</evidence>
<evidence type="ECO:0000256" key="9">
    <source>
        <dbReference type="ARBA" id="ARBA00022840"/>
    </source>
</evidence>
<dbReference type="SUPFAM" id="SSF52440">
    <property type="entry name" value="PreATP-grasp domain"/>
    <property type="match status" value="1"/>
</dbReference>
<dbReference type="InterPro" id="IPR050856">
    <property type="entry name" value="Biotin_carboxylase_complex"/>
</dbReference>
<evidence type="ECO:0000256" key="3">
    <source>
        <dbReference type="ARBA" id="ARBA00005060"/>
    </source>
</evidence>
<dbReference type="SMART" id="SM00878">
    <property type="entry name" value="Biotin_carb_C"/>
    <property type="match status" value="1"/>
</dbReference>
<sequence>SHAHSVRVAFYRKMGKQSCCFRVKNVLVKLMINLLICFSSQTFDKILIANRGEIACRVIKTCKKMGIQTVAVHSDVDSSAVHVKMADEAVCVGSAPTSKSYLNMDAIMDAIRVTGAQAVHPGYGFLSENKDFAKRLAAEGVTFIGPDTHAILAMGDKIEMLTFVLLLGYPVMIKASAGGGGKGMRIAWNDEETREGFRFSSQEAESSFGDDRLLIEKYIDNPRHIEIQVLADKHGNALWLNERECSIQRRNQKVVEEAPSTFLDQDTRQAMGEQAVQLAKAVQYSSAGTVEFLVDSKKNFYFLEMNTRLQVEHPITECITGLDLVEQMIRVAKGYRLQHKQEDIPINGWAIESRIYAEDPYKSFGLPSIGRLSEYQEPLNLKNVSVRVDSGIEEGSDISIYYDPMISKLVTYGATRGEALARMEDALDNYVIRGVTHNISLLREIITHPRFISGDISTNFLPEVYPDGFKGHQLEAGKRRELLASAAALYVTVQLRSQKVLSPTPVERSHWELCVQLGEGCYAVEVVKSGNVEVDGGTVEVSGQWNLASPLLPLSINGTQRMLQVNANTYTHNLGFFGLGTTPSTLLVLSKLAAQLNSYMPEKVPEDTSSILRSPMPGTVVAMSVKPGDTVAEGQEICVIEAMKMQNSLTAVKQAKVKSVQCKPGETVGEGDLLVELE</sequence>
<dbReference type="InterPro" id="IPR011764">
    <property type="entry name" value="Biotin_carboxylation_dom"/>
</dbReference>
<evidence type="ECO:0000256" key="13">
    <source>
        <dbReference type="ARBA" id="ARBA00023098"/>
    </source>
</evidence>
<evidence type="ECO:0000256" key="11">
    <source>
        <dbReference type="ARBA" id="ARBA00022946"/>
    </source>
</evidence>
<dbReference type="PROSITE" id="PS50975">
    <property type="entry name" value="ATP_GRASP"/>
    <property type="match status" value="1"/>
</dbReference>
<dbReference type="Gene3D" id="3.30.1490.20">
    <property type="entry name" value="ATP-grasp fold, A domain"/>
    <property type="match status" value="1"/>
</dbReference>
<evidence type="ECO:0000313" key="24">
    <source>
        <dbReference type="Ensembl" id="ENSENLP00000031133.1"/>
    </source>
</evidence>
<dbReference type="InterPro" id="IPR013815">
    <property type="entry name" value="ATP_grasp_subdomain_1"/>
</dbReference>
<keyword evidence="9 20" id="KW-0067">ATP-binding</keyword>
<dbReference type="GO" id="GO:0016042">
    <property type="term" value="P:lipid catabolic process"/>
    <property type="evidence" value="ECO:0007669"/>
    <property type="project" value="UniProtKB-KW"/>
</dbReference>
<dbReference type="FunFam" id="3.30.470.20:FF:000025">
    <property type="entry name" value="Propionyl-CoA carboxylase alpha chain, mitochondrial"/>
    <property type="match status" value="1"/>
</dbReference>
<dbReference type="PROSITE" id="PS00866">
    <property type="entry name" value="CPSASE_1"/>
    <property type="match status" value="1"/>
</dbReference>
<dbReference type="PROSITE" id="PS00188">
    <property type="entry name" value="BIOTIN"/>
    <property type="match status" value="1"/>
</dbReference>
<dbReference type="Gene3D" id="2.40.50.100">
    <property type="match status" value="1"/>
</dbReference>
<dbReference type="SUPFAM" id="SSF51230">
    <property type="entry name" value="Single hybrid motif"/>
    <property type="match status" value="1"/>
</dbReference>